<evidence type="ECO:0000313" key="2">
    <source>
        <dbReference type="Proteomes" id="UP000593561"/>
    </source>
</evidence>
<dbReference type="AlphaFoldDB" id="A0A7J8TBU0"/>
<protein>
    <submittedName>
        <fullName evidence="1">Uncharacterized protein</fullName>
    </submittedName>
</protein>
<accession>A0A7J8TBU0</accession>
<evidence type="ECO:0000313" key="1">
    <source>
        <dbReference type="EMBL" id="MBA0635628.1"/>
    </source>
</evidence>
<organism evidence="1 2">
    <name type="scientific">Gossypium davidsonii</name>
    <name type="common">Davidson's cotton</name>
    <name type="synonym">Gossypium klotzschianum subsp. davidsonii</name>
    <dbReference type="NCBI Taxonomy" id="34287"/>
    <lineage>
        <taxon>Eukaryota</taxon>
        <taxon>Viridiplantae</taxon>
        <taxon>Streptophyta</taxon>
        <taxon>Embryophyta</taxon>
        <taxon>Tracheophyta</taxon>
        <taxon>Spermatophyta</taxon>
        <taxon>Magnoliopsida</taxon>
        <taxon>eudicotyledons</taxon>
        <taxon>Gunneridae</taxon>
        <taxon>Pentapetalae</taxon>
        <taxon>rosids</taxon>
        <taxon>malvids</taxon>
        <taxon>Malvales</taxon>
        <taxon>Malvaceae</taxon>
        <taxon>Malvoideae</taxon>
        <taxon>Gossypium</taxon>
    </lineage>
</organism>
<sequence length="157" mass="17395">MREEKGVISGSKKGKEPVQELKNPFLGINLKVFSVKKGVKFGQCSNGPPGFPQKEIGDNGPGQEIVGLTINNQAKDVEPNAAESIVLGKQRKAKKKTARSKRVELDPAQHSMVAIQPSRKRPKLNLLSRPTHLIQPRQRVHLMNQFLLLIIHLTLVS</sequence>
<dbReference type="EMBL" id="JABFAC010242599">
    <property type="protein sequence ID" value="MBA0635628.1"/>
    <property type="molecule type" value="Genomic_DNA"/>
</dbReference>
<keyword evidence="2" id="KW-1185">Reference proteome</keyword>
<proteinExistence type="predicted"/>
<reference evidence="1 2" key="1">
    <citation type="journal article" date="2019" name="Genome Biol. Evol.">
        <title>Insights into the evolution of the New World diploid cottons (Gossypium, subgenus Houzingenia) based on genome sequencing.</title>
        <authorList>
            <person name="Grover C.E."/>
            <person name="Arick M.A. 2nd"/>
            <person name="Thrash A."/>
            <person name="Conover J.L."/>
            <person name="Sanders W.S."/>
            <person name="Peterson D.G."/>
            <person name="Frelichowski J.E."/>
            <person name="Scheffler J.A."/>
            <person name="Scheffler B.E."/>
            <person name="Wendel J.F."/>
        </authorList>
    </citation>
    <scope>NUCLEOTIDE SEQUENCE [LARGE SCALE GENOMIC DNA]</scope>
    <source>
        <strain evidence="1">27</strain>
        <tissue evidence="1">Leaf</tissue>
    </source>
</reference>
<gene>
    <name evidence="1" type="ORF">Godav_029193</name>
</gene>
<comment type="caution">
    <text evidence="1">The sequence shown here is derived from an EMBL/GenBank/DDBJ whole genome shotgun (WGS) entry which is preliminary data.</text>
</comment>
<name>A0A7J8TBU0_GOSDV</name>
<dbReference type="Proteomes" id="UP000593561">
    <property type="component" value="Unassembled WGS sequence"/>
</dbReference>